<dbReference type="EC" id="3.4.21.53" evidence="1"/>
<dbReference type="AlphaFoldDB" id="A0A1I1THK6"/>
<dbReference type="PROSITE" id="PS51786">
    <property type="entry name" value="LON_PROTEOLYTIC"/>
    <property type="match status" value="1"/>
</dbReference>
<comment type="similarity">
    <text evidence="1">Belongs to the peptidase S16 family.</text>
</comment>
<dbReference type="Pfam" id="PF13180">
    <property type="entry name" value="PDZ_2"/>
    <property type="match status" value="1"/>
</dbReference>
<evidence type="ECO:0000256" key="1">
    <source>
        <dbReference type="PROSITE-ProRule" id="PRU01122"/>
    </source>
</evidence>
<dbReference type="Pfam" id="PF05362">
    <property type="entry name" value="Lon_C"/>
    <property type="match status" value="1"/>
</dbReference>
<dbReference type="InterPro" id="IPR008269">
    <property type="entry name" value="Lon_proteolytic"/>
</dbReference>
<proteinExistence type="inferred from homology"/>
<feature type="active site" evidence="1">
    <location>
        <position position="284"/>
    </location>
</feature>
<dbReference type="SUPFAM" id="SSF50156">
    <property type="entry name" value="PDZ domain-like"/>
    <property type="match status" value="1"/>
</dbReference>
<dbReference type="InterPro" id="IPR020568">
    <property type="entry name" value="Ribosomal_Su5_D2-typ_SF"/>
</dbReference>
<accession>A0A1I1THK6</accession>
<dbReference type="GO" id="GO:0006508">
    <property type="term" value="P:proteolysis"/>
    <property type="evidence" value="ECO:0007669"/>
    <property type="project" value="UniProtKB-KW"/>
</dbReference>
<sequence>MSRRTWTLLTSVVLVVVFGLLGVFVPVPYVALGPGPTHDTLGSSQGRQVVRIDGTKTFPTSGHLNMTTVSVTDELSIFSALTFWVSGEYALAPRELYFPPDKTEQQVQRTNTRAFRNSQTAAETAALRHLGYPTELVAEEIVADSPAEGVIQPGDELIAANGTELSDPRSLVDALSGIEPGQRVTIRFRHEQQQPQRTTIRLAQPPDDRSQGFLGVQPALRPRVDFEVDIRLPDIGGPSAGLMFSLAVVDKLTPGQLTDGKFIAGTGEIDSQGNVGRIGGIGFKMTNAHEAGAEIFLVPEGNCAAARSQAPEGMRLIEVGTLDEAVDALESVRAGETPPRC</sequence>
<organism evidence="3 4">
    <name type="scientific">Actinopolyspora alba</name>
    <dbReference type="NCBI Taxonomy" id="673379"/>
    <lineage>
        <taxon>Bacteria</taxon>
        <taxon>Bacillati</taxon>
        <taxon>Actinomycetota</taxon>
        <taxon>Actinomycetes</taxon>
        <taxon>Actinopolysporales</taxon>
        <taxon>Actinopolysporaceae</taxon>
        <taxon>Actinopolyspora</taxon>
        <taxon>Actinopolyspora alba group</taxon>
    </lineage>
</organism>
<dbReference type="InterPro" id="IPR014721">
    <property type="entry name" value="Ribsml_uS5_D2-typ_fold_subgr"/>
</dbReference>
<keyword evidence="4" id="KW-1185">Reference proteome</keyword>
<feature type="active site" evidence="1">
    <location>
        <position position="239"/>
    </location>
</feature>
<evidence type="ECO:0000259" key="2">
    <source>
        <dbReference type="PROSITE" id="PS51786"/>
    </source>
</evidence>
<dbReference type="Gene3D" id="2.30.42.10">
    <property type="match status" value="1"/>
</dbReference>
<dbReference type="Proteomes" id="UP000198716">
    <property type="component" value="Unassembled WGS sequence"/>
</dbReference>
<keyword evidence="1" id="KW-0645">Protease</keyword>
<dbReference type="PANTHER" id="PTHR10046">
    <property type="entry name" value="ATP DEPENDENT LON PROTEASE FAMILY MEMBER"/>
    <property type="match status" value="1"/>
</dbReference>
<name>A0A1I1THK6_9ACTN</name>
<reference evidence="4" key="1">
    <citation type="submission" date="2016-10" db="EMBL/GenBank/DDBJ databases">
        <authorList>
            <person name="Varghese N."/>
            <person name="Submissions S."/>
        </authorList>
    </citation>
    <scope>NUCLEOTIDE SEQUENCE [LARGE SCALE GENOMIC DNA]</scope>
    <source>
        <strain evidence="4">DSM 45004</strain>
    </source>
</reference>
<dbReference type="InterPro" id="IPR001478">
    <property type="entry name" value="PDZ"/>
</dbReference>
<dbReference type="InterPro" id="IPR027065">
    <property type="entry name" value="Lon_Prtase"/>
</dbReference>
<dbReference type="RefSeq" id="WP_092922008.1">
    <property type="nucleotide sequence ID" value="NZ_FOMZ01000001.1"/>
</dbReference>
<dbReference type="Gene3D" id="3.30.230.10">
    <property type="match status" value="1"/>
</dbReference>
<dbReference type="GO" id="GO:0005524">
    <property type="term" value="F:ATP binding"/>
    <property type="evidence" value="ECO:0007669"/>
    <property type="project" value="InterPro"/>
</dbReference>
<evidence type="ECO:0000313" key="3">
    <source>
        <dbReference type="EMBL" id="SFD56638.1"/>
    </source>
</evidence>
<dbReference type="EMBL" id="FOMZ01000001">
    <property type="protein sequence ID" value="SFD56638.1"/>
    <property type="molecule type" value="Genomic_DNA"/>
</dbReference>
<comment type="catalytic activity">
    <reaction evidence="1">
        <text>Hydrolysis of proteins in presence of ATP.</text>
        <dbReference type="EC" id="3.4.21.53"/>
    </reaction>
</comment>
<gene>
    <name evidence="3" type="ORF">SAMN04487819_10141</name>
</gene>
<feature type="domain" description="Lon proteolytic" evidence="2">
    <location>
        <begin position="233"/>
        <end position="332"/>
    </location>
</feature>
<dbReference type="GO" id="GO:0030163">
    <property type="term" value="P:protein catabolic process"/>
    <property type="evidence" value="ECO:0007669"/>
    <property type="project" value="InterPro"/>
</dbReference>
<evidence type="ECO:0000313" key="4">
    <source>
        <dbReference type="Proteomes" id="UP000198716"/>
    </source>
</evidence>
<keyword evidence="1" id="KW-0720">Serine protease</keyword>
<dbReference type="InterPro" id="IPR036034">
    <property type="entry name" value="PDZ_sf"/>
</dbReference>
<dbReference type="SUPFAM" id="SSF54211">
    <property type="entry name" value="Ribosomal protein S5 domain 2-like"/>
    <property type="match status" value="1"/>
</dbReference>
<dbReference type="GO" id="GO:0004252">
    <property type="term" value="F:serine-type endopeptidase activity"/>
    <property type="evidence" value="ECO:0007669"/>
    <property type="project" value="UniProtKB-UniRule"/>
</dbReference>
<protein>
    <recommendedName>
        <fullName evidence="1">endopeptidase La</fullName>
        <ecNumber evidence="1">3.4.21.53</ecNumber>
    </recommendedName>
</protein>
<dbReference type="GO" id="GO:0004176">
    <property type="term" value="F:ATP-dependent peptidase activity"/>
    <property type="evidence" value="ECO:0007669"/>
    <property type="project" value="UniProtKB-UniRule"/>
</dbReference>
<keyword evidence="1" id="KW-0378">Hydrolase</keyword>